<dbReference type="OrthoDB" id="5275938at2759"/>
<gene>
    <name evidence="2" type="ORF">G7Y89_g4141</name>
</gene>
<feature type="compositionally biased region" description="Acidic residues" evidence="1">
    <location>
        <begin position="69"/>
        <end position="93"/>
    </location>
</feature>
<evidence type="ECO:0000256" key="1">
    <source>
        <dbReference type="SAM" id="MobiDB-lite"/>
    </source>
</evidence>
<name>A0A8H4RQ15_9HELO</name>
<proteinExistence type="predicted"/>
<dbReference type="AlphaFoldDB" id="A0A8H4RQ15"/>
<evidence type="ECO:0000313" key="2">
    <source>
        <dbReference type="EMBL" id="KAF4633965.1"/>
    </source>
</evidence>
<comment type="caution">
    <text evidence="2">The sequence shown here is derived from an EMBL/GenBank/DDBJ whole genome shotgun (WGS) entry which is preliminary data.</text>
</comment>
<protein>
    <submittedName>
        <fullName evidence="2">Uncharacterized protein</fullName>
    </submittedName>
</protein>
<dbReference type="Proteomes" id="UP000566819">
    <property type="component" value="Unassembled WGS sequence"/>
</dbReference>
<evidence type="ECO:0000313" key="3">
    <source>
        <dbReference type="Proteomes" id="UP000566819"/>
    </source>
</evidence>
<sequence>MKHQRRDAATAAENRDMFTFDDTGDVRILVTCDGQRVVGRASSQSLRRASPVWAKFLFPPFARIPASGGDDEEEDSEDEGDKDENEGTGEELDQQQNDNDRVLSEELELNDLTFSLDFTQDDSESVRILLNIVHLEFSDVPEKLNYEVLVNVAILCDQYDCVKVTAPWLVRWLSDEGTASLEDGHEEWLFISWVFGRKRVFERLAKKLMREVKTNYEGGDCILTNNTILPHDIRPVGIVESIMQTRKRCVEALLTPFYDELDRYMDGEMLGVIKCDYGNKACDSIIAGSLLIGLQAARLWPPRHFDQIHESTNYLASELRKIEIHTYFPKPGTLEGFTEDHTKCCKGVEPRKWEGDEDGFEEPPLPIIQLHPTPIYFERDDDGDALRILLAIAHLQFNHVPQHALRFEMLLNLAVLCEKYNCFGIVTPFFQNGFRKRNMTRSKVVGRNGSLLLSYKFKCLETPYMPLFILESIKKTPQAAVKAILDIFYNYVDVFENGVGVHRCQMKHDAQACDSIIYGSLIMGLQKLHLWPRKRPEEVQISIDDLAYTLKKIQISRYPKHPCVPNIAKEINDVLAAIPNPILDFHHYHFALAKSFLEADCNEDV</sequence>
<organism evidence="2 3">
    <name type="scientific">Cudoniella acicularis</name>
    <dbReference type="NCBI Taxonomy" id="354080"/>
    <lineage>
        <taxon>Eukaryota</taxon>
        <taxon>Fungi</taxon>
        <taxon>Dikarya</taxon>
        <taxon>Ascomycota</taxon>
        <taxon>Pezizomycotina</taxon>
        <taxon>Leotiomycetes</taxon>
        <taxon>Helotiales</taxon>
        <taxon>Tricladiaceae</taxon>
        <taxon>Cudoniella</taxon>
    </lineage>
</organism>
<reference evidence="2 3" key="1">
    <citation type="submission" date="2020-03" db="EMBL/GenBank/DDBJ databases">
        <title>Draft Genome Sequence of Cudoniella acicularis.</title>
        <authorList>
            <person name="Buettner E."/>
            <person name="Kellner H."/>
        </authorList>
    </citation>
    <scope>NUCLEOTIDE SEQUENCE [LARGE SCALE GENOMIC DNA]</scope>
    <source>
        <strain evidence="2 3">DSM 108380</strain>
    </source>
</reference>
<keyword evidence="3" id="KW-1185">Reference proteome</keyword>
<dbReference type="EMBL" id="JAAMPI010000218">
    <property type="protein sequence ID" value="KAF4633965.1"/>
    <property type="molecule type" value="Genomic_DNA"/>
</dbReference>
<feature type="region of interest" description="Disordered" evidence="1">
    <location>
        <begin position="64"/>
        <end position="97"/>
    </location>
</feature>
<accession>A0A8H4RQ15</accession>